<feature type="region of interest" description="Disordered" evidence="1">
    <location>
        <begin position="115"/>
        <end position="138"/>
    </location>
</feature>
<accession>A0A1X0DB33</accession>
<comment type="caution">
    <text evidence="2">The sequence shown here is derived from an EMBL/GenBank/DDBJ whole genome shotgun (WGS) entry which is preliminary data.</text>
</comment>
<reference evidence="2 3" key="1">
    <citation type="submission" date="2017-02" db="EMBL/GenBank/DDBJ databases">
        <title>The new phylogeny of genus Mycobacterium.</title>
        <authorList>
            <person name="Tortoli E."/>
            <person name="Trovato A."/>
            <person name="Cirillo D.M."/>
        </authorList>
    </citation>
    <scope>NUCLEOTIDE SEQUENCE [LARGE SCALE GENOMIC DNA]</scope>
    <source>
        <strain evidence="2 3">DSM 44471</strain>
    </source>
</reference>
<dbReference type="Proteomes" id="UP000192566">
    <property type="component" value="Unassembled WGS sequence"/>
</dbReference>
<dbReference type="OrthoDB" id="3821297at2"/>
<proteinExistence type="predicted"/>
<organism evidence="2 3">
    <name type="scientific">Mycobacterium heidelbergense</name>
    <dbReference type="NCBI Taxonomy" id="53376"/>
    <lineage>
        <taxon>Bacteria</taxon>
        <taxon>Bacillati</taxon>
        <taxon>Actinomycetota</taxon>
        <taxon>Actinomycetes</taxon>
        <taxon>Mycobacteriales</taxon>
        <taxon>Mycobacteriaceae</taxon>
        <taxon>Mycobacterium</taxon>
        <taxon>Mycobacterium simiae complex</taxon>
    </lineage>
</organism>
<gene>
    <name evidence="2" type="ORF">BST25_21230</name>
</gene>
<sequence>MPAAGPEGQGDPLNRGTQSPLYRSIVVQHEWTTSVDEVLSFDTDSLLTNIAAAADEMGGQLVSAAAEHIGEICKQTGSVIDATGRDFYDVIIEAAEQMELAFDDDGALQNSILLHPDDAPKTPPTPEQEEKLATIVSRKRDEWNAARRRRELP</sequence>
<dbReference type="EMBL" id="MVHR01000047">
    <property type="protein sequence ID" value="ORA69604.1"/>
    <property type="molecule type" value="Genomic_DNA"/>
</dbReference>
<evidence type="ECO:0000313" key="2">
    <source>
        <dbReference type="EMBL" id="ORA69604.1"/>
    </source>
</evidence>
<protein>
    <submittedName>
        <fullName evidence="2">Uncharacterized protein</fullName>
    </submittedName>
</protein>
<dbReference type="RefSeq" id="WP_083077036.1">
    <property type="nucleotide sequence ID" value="NZ_AP022615.1"/>
</dbReference>
<evidence type="ECO:0000256" key="1">
    <source>
        <dbReference type="SAM" id="MobiDB-lite"/>
    </source>
</evidence>
<feature type="compositionally biased region" description="Basic and acidic residues" evidence="1">
    <location>
        <begin position="128"/>
        <end position="138"/>
    </location>
</feature>
<dbReference type="AlphaFoldDB" id="A0A1X0DB33"/>
<keyword evidence="3" id="KW-1185">Reference proteome</keyword>
<name>A0A1X0DB33_MYCHE</name>
<evidence type="ECO:0000313" key="3">
    <source>
        <dbReference type="Proteomes" id="UP000192566"/>
    </source>
</evidence>